<proteinExistence type="predicted"/>
<evidence type="ECO:0000313" key="4">
    <source>
        <dbReference type="EMBL" id="MDZ8119353.1"/>
    </source>
</evidence>
<dbReference type="SUPFAM" id="SSF63829">
    <property type="entry name" value="Calcium-dependent phosphotriesterase"/>
    <property type="match status" value="1"/>
</dbReference>
<evidence type="ECO:0000259" key="3">
    <source>
        <dbReference type="Pfam" id="PF08450"/>
    </source>
</evidence>
<evidence type="ECO:0000256" key="2">
    <source>
        <dbReference type="SAM" id="SignalP"/>
    </source>
</evidence>
<evidence type="ECO:0000256" key="1">
    <source>
        <dbReference type="ARBA" id="ARBA00022801"/>
    </source>
</evidence>
<feature type="chain" id="PRO_5047376864" evidence="2">
    <location>
        <begin position="17"/>
        <end position="329"/>
    </location>
</feature>
<keyword evidence="5" id="KW-1185">Reference proteome</keyword>
<organism evidence="4 5">
    <name type="scientific">Pontiella agarivorans</name>
    <dbReference type="NCBI Taxonomy" id="3038953"/>
    <lineage>
        <taxon>Bacteria</taxon>
        <taxon>Pseudomonadati</taxon>
        <taxon>Kiritimatiellota</taxon>
        <taxon>Kiritimatiellia</taxon>
        <taxon>Kiritimatiellales</taxon>
        <taxon>Pontiellaceae</taxon>
        <taxon>Pontiella</taxon>
    </lineage>
</organism>
<dbReference type="InterPro" id="IPR013658">
    <property type="entry name" value="SGL"/>
</dbReference>
<evidence type="ECO:0000313" key="5">
    <source>
        <dbReference type="Proteomes" id="UP001290861"/>
    </source>
</evidence>
<feature type="domain" description="SMP-30/Gluconolactonase/LRE-like region" evidence="3">
    <location>
        <begin position="85"/>
        <end position="274"/>
    </location>
</feature>
<dbReference type="PANTHER" id="PTHR47572:SF4">
    <property type="entry name" value="LACTONASE DRP35"/>
    <property type="match status" value="1"/>
</dbReference>
<dbReference type="Proteomes" id="UP001290861">
    <property type="component" value="Unassembled WGS sequence"/>
</dbReference>
<dbReference type="RefSeq" id="WP_322609137.1">
    <property type="nucleotide sequence ID" value="NZ_JARVCO010000010.1"/>
</dbReference>
<dbReference type="PANTHER" id="PTHR47572">
    <property type="entry name" value="LIPOPROTEIN-RELATED"/>
    <property type="match status" value="1"/>
</dbReference>
<accession>A0ABU5MYU6</accession>
<dbReference type="Pfam" id="PF08450">
    <property type="entry name" value="SGL"/>
    <property type="match status" value="1"/>
</dbReference>
<comment type="caution">
    <text evidence="4">The sequence shown here is derived from an EMBL/GenBank/DDBJ whole genome shotgun (WGS) entry which is preliminary data.</text>
</comment>
<dbReference type="Gene3D" id="2.120.10.30">
    <property type="entry name" value="TolB, C-terminal domain"/>
    <property type="match status" value="1"/>
</dbReference>
<keyword evidence="1" id="KW-0378">Hydrolase</keyword>
<dbReference type="EMBL" id="JARVCO010000010">
    <property type="protein sequence ID" value="MDZ8119353.1"/>
    <property type="molecule type" value="Genomic_DNA"/>
</dbReference>
<name>A0ABU5MYU6_9BACT</name>
<protein>
    <submittedName>
        <fullName evidence="4">SMP-30/gluconolactonase/LRE family protein</fullName>
    </submittedName>
</protein>
<dbReference type="InterPro" id="IPR011042">
    <property type="entry name" value="6-blade_b-propeller_TolB-like"/>
</dbReference>
<gene>
    <name evidence="4" type="ORF">P9H32_12045</name>
</gene>
<reference evidence="4 5" key="1">
    <citation type="journal article" date="2024" name="Appl. Environ. Microbiol.">
        <title>Pontiella agarivorans sp. nov., a novel marine anaerobic bacterium capable of degrading macroalgal polysaccharides and fixing nitrogen.</title>
        <authorList>
            <person name="Liu N."/>
            <person name="Kivenson V."/>
            <person name="Peng X."/>
            <person name="Cui Z."/>
            <person name="Lankiewicz T.S."/>
            <person name="Gosselin K.M."/>
            <person name="English C.J."/>
            <person name="Blair E.M."/>
            <person name="O'Malley M.A."/>
            <person name="Valentine D.L."/>
        </authorList>
    </citation>
    <scope>NUCLEOTIDE SEQUENCE [LARGE SCALE GENOMIC DNA]</scope>
    <source>
        <strain evidence="4 5">NLcol2</strain>
    </source>
</reference>
<feature type="signal peptide" evidence="2">
    <location>
        <begin position="1"/>
        <end position="16"/>
    </location>
</feature>
<sequence length="329" mass="35713">MKYIALALAYASTVWAAQTTLYTELPEDCPTPDAFAVAPDGTLTLSCPNYAPGGYSGALLSISKDRKIRRLPDYTIPGFSGKIRPMGLAYGPDGTLFVNSNGRVLALSFEEQTVTTEIIAHGISGPNGLRCHNGALYVTVPQMAGIKKDRNVGGVYRFQISERDVKVSNSTADKHLIFTSETKNSEKQFGLDGLAFDQKGHLYVGDFGDGTVFRLTLDRSGKVVDSAHYADLNTTGIDGMIFDKRGHLIVCGFSKNALYSVAPNGTVTTVVQYPDNDGSNGELDQPVDLVFFDGKLVISNFDLMSEPTMVNRSHGKPYTLSFLEVDWIP</sequence>
<keyword evidence="2" id="KW-0732">Signal</keyword>
<dbReference type="InterPro" id="IPR051262">
    <property type="entry name" value="SMP-30/CGR1_Lactonase"/>
</dbReference>